<sequence length="77" mass="8789">MTPFCLGSLQAYIEFFITNWFLFYYTGILACLDGYMNIAMEQTEEHVNGQLKNKYGDPCSLHQHSEQTSNGQSLDPS</sequence>
<proteinExistence type="inferred from homology"/>
<keyword evidence="1" id="KW-0687">Ribonucleoprotein</keyword>
<keyword evidence="1" id="KW-0694">RNA-binding</keyword>
<dbReference type="OrthoDB" id="268799at2759"/>
<comment type="caution">
    <text evidence="4">The sequence shown here is derived from an EMBL/GenBank/DDBJ whole genome shotgun (WGS) entry which is preliminary data.</text>
</comment>
<dbReference type="InterPro" id="IPR010920">
    <property type="entry name" value="LSM_dom_sf"/>
</dbReference>
<gene>
    <name evidence="4" type="ORF">Bca52824_077978</name>
</gene>
<keyword evidence="1" id="KW-0539">Nucleus</keyword>
<evidence type="ECO:0000256" key="2">
    <source>
        <dbReference type="SAM" id="MobiDB-lite"/>
    </source>
</evidence>
<dbReference type="SUPFAM" id="SSF50182">
    <property type="entry name" value="Sm-like ribonucleoproteins"/>
    <property type="match status" value="1"/>
</dbReference>
<dbReference type="GO" id="GO:0000398">
    <property type="term" value="P:mRNA splicing, via spliceosome"/>
    <property type="evidence" value="ECO:0007669"/>
    <property type="project" value="InterPro"/>
</dbReference>
<keyword evidence="1" id="KW-0507">mRNA processing</keyword>
<comment type="subcellular location">
    <subcellularLocation>
        <location evidence="1">Nucleus</location>
    </subcellularLocation>
</comment>
<keyword evidence="3" id="KW-0812">Transmembrane</keyword>
<feature type="compositionally biased region" description="Polar residues" evidence="2">
    <location>
        <begin position="66"/>
        <end position="77"/>
    </location>
</feature>
<dbReference type="GO" id="GO:0005730">
    <property type="term" value="C:nucleolus"/>
    <property type="evidence" value="ECO:0007669"/>
    <property type="project" value="TreeGrafter"/>
</dbReference>
<dbReference type="PANTHER" id="PTHR11021">
    <property type="entry name" value="SMALL NUCLEAR RIBONUCLEOPROTEIN F SNRNP-F"/>
    <property type="match status" value="1"/>
</dbReference>
<dbReference type="Gene3D" id="2.30.30.100">
    <property type="match status" value="1"/>
</dbReference>
<dbReference type="GO" id="GO:0005681">
    <property type="term" value="C:spliceosomal complex"/>
    <property type="evidence" value="ECO:0007669"/>
    <property type="project" value="UniProtKB-KW"/>
</dbReference>
<dbReference type="GO" id="GO:0030490">
    <property type="term" value="P:maturation of SSU-rRNA"/>
    <property type="evidence" value="ECO:0007669"/>
    <property type="project" value="TreeGrafter"/>
</dbReference>
<keyword evidence="3" id="KW-1133">Transmembrane helix</keyword>
<keyword evidence="3" id="KW-0472">Membrane</keyword>
<comment type="similarity">
    <text evidence="1">Belongs to the snRNP Sm proteins family. SmF/LSm6 subfamily.</text>
</comment>
<dbReference type="EMBL" id="JAAMPC010000015">
    <property type="protein sequence ID" value="KAG2258684.1"/>
    <property type="molecule type" value="Genomic_DNA"/>
</dbReference>
<evidence type="ECO:0000256" key="1">
    <source>
        <dbReference type="PIRNR" id="PIRNR006609"/>
    </source>
</evidence>
<accession>A0A8X7Q041</accession>
<dbReference type="GO" id="GO:0000932">
    <property type="term" value="C:P-body"/>
    <property type="evidence" value="ECO:0007669"/>
    <property type="project" value="TreeGrafter"/>
</dbReference>
<dbReference type="GO" id="GO:0005688">
    <property type="term" value="C:U6 snRNP"/>
    <property type="evidence" value="ECO:0007669"/>
    <property type="project" value="TreeGrafter"/>
</dbReference>
<dbReference type="GO" id="GO:0003723">
    <property type="term" value="F:RNA binding"/>
    <property type="evidence" value="ECO:0007669"/>
    <property type="project" value="UniProtKB-UniRule"/>
</dbReference>
<dbReference type="GO" id="GO:0005732">
    <property type="term" value="C:sno(s)RNA-containing ribonucleoprotein complex"/>
    <property type="evidence" value="ECO:0007669"/>
    <property type="project" value="TreeGrafter"/>
</dbReference>
<evidence type="ECO:0008006" key="6">
    <source>
        <dbReference type="Google" id="ProtNLM"/>
    </source>
</evidence>
<organism evidence="4 5">
    <name type="scientific">Brassica carinata</name>
    <name type="common">Ethiopian mustard</name>
    <name type="synonym">Abyssinian cabbage</name>
    <dbReference type="NCBI Taxonomy" id="52824"/>
    <lineage>
        <taxon>Eukaryota</taxon>
        <taxon>Viridiplantae</taxon>
        <taxon>Streptophyta</taxon>
        <taxon>Embryophyta</taxon>
        <taxon>Tracheophyta</taxon>
        <taxon>Spermatophyta</taxon>
        <taxon>Magnoliopsida</taxon>
        <taxon>eudicotyledons</taxon>
        <taxon>Gunneridae</taxon>
        <taxon>Pentapetalae</taxon>
        <taxon>rosids</taxon>
        <taxon>malvids</taxon>
        <taxon>Brassicales</taxon>
        <taxon>Brassicaceae</taxon>
        <taxon>Brassiceae</taxon>
        <taxon>Brassica</taxon>
    </lineage>
</organism>
<name>A0A8X7Q041_BRACI</name>
<keyword evidence="1" id="KW-0747">Spliceosome</keyword>
<feature type="transmembrane region" description="Helical" evidence="3">
    <location>
        <begin position="12"/>
        <end position="32"/>
    </location>
</feature>
<keyword evidence="1" id="KW-0508">mRNA splicing</keyword>
<evidence type="ECO:0000256" key="3">
    <source>
        <dbReference type="SAM" id="Phobius"/>
    </source>
</evidence>
<reference evidence="4 5" key="1">
    <citation type="submission" date="2020-02" db="EMBL/GenBank/DDBJ databases">
        <authorList>
            <person name="Ma Q."/>
            <person name="Huang Y."/>
            <person name="Song X."/>
            <person name="Pei D."/>
        </authorList>
    </citation>
    <scope>NUCLEOTIDE SEQUENCE [LARGE SCALE GENOMIC DNA]</scope>
    <source>
        <strain evidence="4">Sxm20200214</strain>
        <tissue evidence="4">Leaf</tissue>
    </source>
</reference>
<dbReference type="PANTHER" id="PTHR11021:SF8">
    <property type="entry name" value="SM-LIKE PROTEIN LSM36B-RELATED"/>
    <property type="match status" value="1"/>
</dbReference>
<dbReference type="AlphaFoldDB" id="A0A8X7Q041"/>
<evidence type="ECO:0000313" key="4">
    <source>
        <dbReference type="EMBL" id="KAG2258684.1"/>
    </source>
</evidence>
<dbReference type="GO" id="GO:0046540">
    <property type="term" value="C:U4/U6 x U5 tri-snRNP complex"/>
    <property type="evidence" value="ECO:0007669"/>
    <property type="project" value="TreeGrafter"/>
</dbReference>
<dbReference type="InterPro" id="IPR016487">
    <property type="entry name" value="Lsm6/sSmF"/>
</dbReference>
<dbReference type="Proteomes" id="UP000886595">
    <property type="component" value="Unassembled WGS sequence"/>
</dbReference>
<keyword evidence="5" id="KW-1185">Reference proteome</keyword>
<feature type="region of interest" description="Disordered" evidence="2">
    <location>
        <begin position="57"/>
        <end position="77"/>
    </location>
</feature>
<protein>
    <recommendedName>
        <fullName evidence="6">LSM domain-containing protein</fullName>
    </recommendedName>
</protein>
<evidence type="ECO:0000313" key="5">
    <source>
        <dbReference type="Proteomes" id="UP000886595"/>
    </source>
</evidence>